<protein>
    <submittedName>
        <fullName evidence="1">Uncharacterized protein</fullName>
    </submittedName>
</protein>
<proteinExistence type="predicted"/>
<reference evidence="1 2" key="1">
    <citation type="journal article" date="2013" name="BMC Genomics">
        <title>Reconstruction of the lipid metabolism for the microalga Monoraphidium neglectum from its genome sequence reveals characteristics suitable for biofuel production.</title>
        <authorList>
            <person name="Bogen C."/>
            <person name="Al-Dilaimi A."/>
            <person name="Albersmeier A."/>
            <person name="Wichmann J."/>
            <person name="Grundmann M."/>
            <person name="Rupp O."/>
            <person name="Lauersen K.J."/>
            <person name="Blifernez-Klassen O."/>
            <person name="Kalinowski J."/>
            <person name="Goesmann A."/>
            <person name="Mussgnug J.H."/>
            <person name="Kruse O."/>
        </authorList>
    </citation>
    <scope>NUCLEOTIDE SEQUENCE [LARGE SCALE GENOMIC DNA]</scope>
    <source>
        <strain evidence="1 2">SAG 48.87</strain>
    </source>
</reference>
<name>A0A0D2KCA4_9CHLO</name>
<dbReference type="STRING" id="145388.A0A0D2KCA4"/>
<dbReference type="EMBL" id="KK104734">
    <property type="protein sequence ID" value="KIY93488.1"/>
    <property type="molecule type" value="Genomic_DNA"/>
</dbReference>
<dbReference type="AlphaFoldDB" id="A0A0D2KCA4"/>
<accession>A0A0D2KCA4</accession>
<dbReference type="RefSeq" id="XP_013892508.1">
    <property type="nucleotide sequence ID" value="XM_014037054.1"/>
</dbReference>
<sequence>MAGLLQQLVRSGTSLAWAAAPAACSSGVARALSRGFATDGEAFTRKDVAYNLYNESDPEAEAAIKAFQRQAYAAAAKGAAALAPAAEAELAFTAKVERKYVAAQIVESGIQSINVPLSYETDGSGTTALKRYAAQLADVARQAGFGEPAAELQAKLQEAAAVDGGRVNEARFGWE</sequence>
<evidence type="ECO:0000313" key="2">
    <source>
        <dbReference type="Proteomes" id="UP000054498"/>
    </source>
</evidence>
<evidence type="ECO:0000313" key="1">
    <source>
        <dbReference type="EMBL" id="KIY93488.1"/>
    </source>
</evidence>
<dbReference type="Proteomes" id="UP000054498">
    <property type="component" value="Unassembled WGS sequence"/>
</dbReference>
<keyword evidence="2" id="KW-1185">Reference proteome</keyword>
<organism evidence="1 2">
    <name type="scientific">Monoraphidium neglectum</name>
    <dbReference type="NCBI Taxonomy" id="145388"/>
    <lineage>
        <taxon>Eukaryota</taxon>
        <taxon>Viridiplantae</taxon>
        <taxon>Chlorophyta</taxon>
        <taxon>core chlorophytes</taxon>
        <taxon>Chlorophyceae</taxon>
        <taxon>CS clade</taxon>
        <taxon>Sphaeropleales</taxon>
        <taxon>Selenastraceae</taxon>
        <taxon>Monoraphidium</taxon>
    </lineage>
</organism>
<dbReference type="GeneID" id="25732040"/>
<dbReference type="KEGG" id="mng:MNEG_14474"/>
<dbReference type="OrthoDB" id="529318at2759"/>
<gene>
    <name evidence="1" type="ORF">MNEG_14474</name>
</gene>